<reference evidence="3 4" key="1">
    <citation type="submission" date="2016-02" db="EMBL/GenBank/DDBJ databases">
        <title>Genome analysis of coral dinoflagellate symbionts highlights evolutionary adaptations to a symbiotic lifestyle.</title>
        <authorList>
            <person name="Aranda M."/>
            <person name="Li Y."/>
            <person name="Liew Y.J."/>
            <person name="Baumgarten S."/>
            <person name="Simakov O."/>
            <person name="Wilson M."/>
            <person name="Piel J."/>
            <person name="Ashoor H."/>
            <person name="Bougouffa S."/>
            <person name="Bajic V.B."/>
            <person name="Ryu T."/>
            <person name="Ravasi T."/>
            <person name="Bayer T."/>
            <person name="Micklem G."/>
            <person name="Kim H."/>
            <person name="Bhak J."/>
            <person name="Lajeunesse T.C."/>
            <person name="Voolstra C.R."/>
        </authorList>
    </citation>
    <scope>NUCLEOTIDE SEQUENCE [LARGE SCALE GENOMIC DNA]</scope>
    <source>
        <strain evidence="3 4">CCMP2467</strain>
    </source>
</reference>
<accession>A0A1Q9EGW7</accession>
<sequence length="171" mass="18912">MMSVTLEKPSDADGGESDSLKEIKRYKLEPVESTGSGGDGRVAQALRAITAASLIDGVASKLMKIQVEIEEEKNQLDEIFDLLKYISAVLVLIGLVALVAWKCWKHESVDAPRIRSVRGLDSEGPDDDWSAILESEPASLDRGTEGRRCRNKLDNLLRLIVKDWSFDRDGL</sequence>
<evidence type="ECO:0000313" key="3">
    <source>
        <dbReference type="EMBL" id="OLQ06670.1"/>
    </source>
</evidence>
<protein>
    <submittedName>
        <fullName evidence="3">Uncharacterized protein</fullName>
    </submittedName>
</protein>
<gene>
    <name evidence="3" type="ORF">AK812_SmicGene10026</name>
</gene>
<evidence type="ECO:0000256" key="1">
    <source>
        <dbReference type="SAM" id="Coils"/>
    </source>
</evidence>
<dbReference type="EMBL" id="LSRX01000155">
    <property type="protein sequence ID" value="OLQ06670.1"/>
    <property type="molecule type" value="Genomic_DNA"/>
</dbReference>
<organism evidence="3 4">
    <name type="scientific">Symbiodinium microadriaticum</name>
    <name type="common">Dinoflagellate</name>
    <name type="synonym">Zooxanthella microadriatica</name>
    <dbReference type="NCBI Taxonomy" id="2951"/>
    <lineage>
        <taxon>Eukaryota</taxon>
        <taxon>Sar</taxon>
        <taxon>Alveolata</taxon>
        <taxon>Dinophyceae</taxon>
        <taxon>Suessiales</taxon>
        <taxon>Symbiodiniaceae</taxon>
        <taxon>Symbiodinium</taxon>
    </lineage>
</organism>
<dbReference type="AlphaFoldDB" id="A0A1Q9EGW7"/>
<feature type="region of interest" description="Disordered" evidence="2">
    <location>
        <begin position="1"/>
        <end position="22"/>
    </location>
</feature>
<name>A0A1Q9EGW7_SYMMI</name>
<feature type="coiled-coil region" evidence="1">
    <location>
        <begin position="55"/>
        <end position="82"/>
    </location>
</feature>
<comment type="caution">
    <text evidence="3">The sequence shown here is derived from an EMBL/GenBank/DDBJ whole genome shotgun (WGS) entry which is preliminary data.</text>
</comment>
<keyword evidence="4" id="KW-1185">Reference proteome</keyword>
<dbReference type="Proteomes" id="UP000186817">
    <property type="component" value="Unassembled WGS sequence"/>
</dbReference>
<proteinExistence type="predicted"/>
<keyword evidence="1" id="KW-0175">Coiled coil</keyword>
<evidence type="ECO:0000313" key="4">
    <source>
        <dbReference type="Proteomes" id="UP000186817"/>
    </source>
</evidence>
<evidence type="ECO:0000256" key="2">
    <source>
        <dbReference type="SAM" id="MobiDB-lite"/>
    </source>
</evidence>